<evidence type="ECO:0000313" key="2">
    <source>
        <dbReference type="WBParaSite" id="Hba_19399"/>
    </source>
</evidence>
<dbReference type="AlphaFoldDB" id="A0A1I7XPY1"/>
<proteinExistence type="predicted"/>
<dbReference type="WBParaSite" id="Hba_19399">
    <property type="protein sequence ID" value="Hba_19399"/>
    <property type="gene ID" value="Hba_19399"/>
</dbReference>
<organism evidence="1 2">
    <name type="scientific">Heterorhabditis bacteriophora</name>
    <name type="common">Entomopathogenic nematode worm</name>
    <dbReference type="NCBI Taxonomy" id="37862"/>
    <lineage>
        <taxon>Eukaryota</taxon>
        <taxon>Metazoa</taxon>
        <taxon>Ecdysozoa</taxon>
        <taxon>Nematoda</taxon>
        <taxon>Chromadorea</taxon>
        <taxon>Rhabditida</taxon>
        <taxon>Rhabditina</taxon>
        <taxon>Rhabditomorpha</taxon>
        <taxon>Strongyloidea</taxon>
        <taxon>Heterorhabditidae</taxon>
        <taxon>Heterorhabditis</taxon>
    </lineage>
</organism>
<dbReference type="SUPFAM" id="SSF55785">
    <property type="entry name" value="PYP-like sensor domain (PAS domain)"/>
    <property type="match status" value="1"/>
</dbReference>
<dbReference type="Proteomes" id="UP000095283">
    <property type="component" value="Unplaced"/>
</dbReference>
<name>A0A1I7XPY1_HETBA</name>
<reference evidence="2" key="1">
    <citation type="submission" date="2016-11" db="UniProtKB">
        <authorList>
            <consortium name="WormBaseParasite"/>
        </authorList>
    </citation>
    <scope>IDENTIFICATION</scope>
</reference>
<sequence>MRWCCGAAGPATPLLEAPEPVDAFGPMSIRIQKTALLVSDGDAEGPFVDRMRNSGWSVNHASPSAALSTLNSLRPILLLLDSKMPELPTISKNLHSQTTEDVFFVVISDRPLGEKRRRALAQADVIHSVLWSSRDISLIEFVARLSNRNRVMPALFAILDEADQAVEVCDEGKLVQYVNRAYESVTGCFRGEVVGVT</sequence>
<evidence type="ECO:0000313" key="1">
    <source>
        <dbReference type="Proteomes" id="UP000095283"/>
    </source>
</evidence>
<dbReference type="InterPro" id="IPR035965">
    <property type="entry name" value="PAS-like_dom_sf"/>
</dbReference>
<protein>
    <submittedName>
        <fullName evidence="2">PAS domain-containing protein</fullName>
    </submittedName>
</protein>
<keyword evidence="1" id="KW-1185">Reference proteome</keyword>
<accession>A0A1I7XPY1</accession>